<gene>
    <name evidence="1" type="ORF">L798_14538</name>
</gene>
<evidence type="ECO:0000313" key="1">
    <source>
        <dbReference type="EMBL" id="KDR11575.1"/>
    </source>
</evidence>
<evidence type="ECO:0000313" key="2">
    <source>
        <dbReference type="Proteomes" id="UP000027135"/>
    </source>
</evidence>
<organism evidence="1 2">
    <name type="scientific">Zootermopsis nevadensis</name>
    <name type="common">Dampwood termite</name>
    <dbReference type="NCBI Taxonomy" id="136037"/>
    <lineage>
        <taxon>Eukaryota</taxon>
        <taxon>Metazoa</taxon>
        <taxon>Ecdysozoa</taxon>
        <taxon>Arthropoda</taxon>
        <taxon>Hexapoda</taxon>
        <taxon>Insecta</taxon>
        <taxon>Pterygota</taxon>
        <taxon>Neoptera</taxon>
        <taxon>Polyneoptera</taxon>
        <taxon>Dictyoptera</taxon>
        <taxon>Blattodea</taxon>
        <taxon>Blattoidea</taxon>
        <taxon>Termitoidae</taxon>
        <taxon>Termopsidae</taxon>
        <taxon>Zootermopsis</taxon>
    </lineage>
</organism>
<reference evidence="1 2" key="1">
    <citation type="journal article" date="2014" name="Nat. Commun.">
        <title>Molecular traces of alternative social organization in a termite genome.</title>
        <authorList>
            <person name="Terrapon N."/>
            <person name="Li C."/>
            <person name="Robertson H.M."/>
            <person name="Ji L."/>
            <person name="Meng X."/>
            <person name="Booth W."/>
            <person name="Chen Z."/>
            <person name="Childers C.P."/>
            <person name="Glastad K.M."/>
            <person name="Gokhale K."/>
            <person name="Gowin J."/>
            <person name="Gronenberg W."/>
            <person name="Hermansen R.A."/>
            <person name="Hu H."/>
            <person name="Hunt B.G."/>
            <person name="Huylmans A.K."/>
            <person name="Khalil S.M."/>
            <person name="Mitchell R.D."/>
            <person name="Munoz-Torres M.C."/>
            <person name="Mustard J.A."/>
            <person name="Pan H."/>
            <person name="Reese J.T."/>
            <person name="Scharf M.E."/>
            <person name="Sun F."/>
            <person name="Vogel H."/>
            <person name="Xiao J."/>
            <person name="Yang W."/>
            <person name="Yang Z."/>
            <person name="Yang Z."/>
            <person name="Zhou J."/>
            <person name="Zhu J."/>
            <person name="Brent C.S."/>
            <person name="Elsik C.G."/>
            <person name="Goodisman M.A."/>
            <person name="Liberles D.A."/>
            <person name="Roe R.M."/>
            <person name="Vargo E.L."/>
            <person name="Vilcinskas A."/>
            <person name="Wang J."/>
            <person name="Bornberg-Bauer E."/>
            <person name="Korb J."/>
            <person name="Zhang G."/>
            <person name="Liebig J."/>
        </authorList>
    </citation>
    <scope>NUCLEOTIDE SEQUENCE [LARGE SCALE GENOMIC DNA]</scope>
    <source>
        <tissue evidence="1">Whole organism</tissue>
    </source>
</reference>
<proteinExistence type="predicted"/>
<keyword evidence="2" id="KW-1185">Reference proteome</keyword>
<accession>A0A067QZ52</accession>
<dbReference type="InParanoid" id="A0A067QZ52"/>
<dbReference type="Proteomes" id="UP000027135">
    <property type="component" value="Unassembled WGS sequence"/>
</dbReference>
<protein>
    <submittedName>
        <fullName evidence="1">Uncharacterized protein</fullName>
    </submittedName>
</protein>
<dbReference type="EMBL" id="KK853090">
    <property type="protein sequence ID" value="KDR11575.1"/>
    <property type="molecule type" value="Genomic_DNA"/>
</dbReference>
<dbReference type="AlphaFoldDB" id="A0A067QZ52"/>
<name>A0A067QZ52_ZOONE</name>
<sequence length="146" mass="16653">MRYPLKTFEIIVQWGLLNFYCGGLDRGPSYPRVTSNGFRQGHKHRFSFFRNITYDRQTDIIEHAANNSSFFHVEALCFVPVSNRLGFFEQRNKSPTVVHGGGAFTDTHVTVSEENLVFAFRSDIYSRSASSKGIRNKQQELLGPGK</sequence>